<dbReference type="InterPro" id="IPR021834">
    <property type="entry name" value="DUF3426"/>
</dbReference>
<dbReference type="InterPro" id="IPR011723">
    <property type="entry name" value="Znf/thioredoxin_put"/>
</dbReference>
<feature type="transmembrane region" description="Helical" evidence="2">
    <location>
        <begin position="252"/>
        <end position="274"/>
    </location>
</feature>
<name>A0ABW4B5D2_9GAMM</name>
<organism evidence="4 5">
    <name type="scientific">Rhodanobacter aciditrophus</name>
    <dbReference type="NCBI Taxonomy" id="1623218"/>
    <lineage>
        <taxon>Bacteria</taxon>
        <taxon>Pseudomonadati</taxon>
        <taxon>Pseudomonadota</taxon>
        <taxon>Gammaproteobacteria</taxon>
        <taxon>Lysobacterales</taxon>
        <taxon>Rhodanobacteraceae</taxon>
        <taxon>Rhodanobacter</taxon>
    </lineage>
</organism>
<feature type="compositionally biased region" description="Basic and acidic residues" evidence="1">
    <location>
        <begin position="166"/>
        <end position="181"/>
    </location>
</feature>
<keyword evidence="5" id="KW-1185">Reference proteome</keyword>
<evidence type="ECO:0000256" key="2">
    <source>
        <dbReference type="SAM" id="Phobius"/>
    </source>
</evidence>
<feature type="region of interest" description="Disordered" evidence="1">
    <location>
        <begin position="44"/>
        <end position="129"/>
    </location>
</feature>
<protein>
    <submittedName>
        <fullName evidence="4">DUF3426 domain-containing protein</fullName>
    </submittedName>
</protein>
<dbReference type="NCBIfam" id="TIGR02098">
    <property type="entry name" value="MJ0042_CXXC"/>
    <property type="match status" value="1"/>
</dbReference>
<dbReference type="Proteomes" id="UP001597059">
    <property type="component" value="Unassembled WGS sequence"/>
</dbReference>
<proteinExistence type="predicted"/>
<dbReference type="Pfam" id="PF13719">
    <property type="entry name" value="Zn_ribbon_5"/>
    <property type="match status" value="1"/>
</dbReference>
<reference evidence="5" key="1">
    <citation type="journal article" date="2019" name="Int. J. Syst. Evol. Microbiol.">
        <title>The Global Catalogue of Microorganisms (GCM) 10K type strain sequencing project: providing services to taxonomists for standard genome sequencing and annotation.</title>
        <authorList>
            <consortium name="The Broad Institute Genomics Platform"/>
            <consortium name="The Broad Institute Genome Sequencing Center for Infectious Disease"/>
            <person name="Wu L."/>
            <person name="Ma J."/>
        </authorList>
    </citation>
    <scope>NUCLEOTIDE SEQUENCE [LARGE SCALE GENOMIC DNA]</scope>
    <source>
        <strain evidence="5">JCM 30774</strain>
    </source>
</reference>
<keyword evidence="2" id="KW-0472">Membrane</keyword>
<dbReference type="Pfam" id="PF11906">
    <property type="entry name" value="DUF3426"/>
    <property type="match status" value="1"/>
</dbReference>
<evidence type="ECO:0000313" key="4">
    <source>
        <dbReference type="EMBL" id="MFD1384754.1"/>
    </source>
</evidence>
<evidence type="ECO:0000259" key="3">
    <source>
        <dbReference type="Pfam" id="PF13719"/>
    </source>
</evidence>
<comment type="caution">
    <text evidence="4">The sequence shown here is derived from an EMBL/GenBank/DDBJ whole genome shotgun (WGS) entry which is preliminary data.</text>
</comment>
<keyword evidence="2" id="KW-0812">Transmembrane</keyword>
<feature type="domain" description="Zinc finger/thioredoxin putative" evidence="3">
    <location>
        <begin position="5"/>
        <end position="41"/>
    </location>
</feature>
<gene>
    <name evidence="4" type="ORF">ACFQ45_15405</name>
</gene>
<feature type="compositionally biased region" description="Low complexity" evidence="1">
    <location>
        <begin position="54"/>
        <end position="83"/>
    </location>
</feature>
<keyword evidence="2" id="KW-1133">Transmembrane helix</keyword>
<dbReference type="EMBL" id="JBHTMN010000018">
    <property type="protein sequence ID" value="MFD1384754.1"/>
    <property type="molecule type" value="Genomic_DNA"/>
</dbReference>
<sequence length="410" mass="45404">MSESMITCCPKCSTTFRVTEDVLKMAKGKVRCGQCFHIFTAEPLPSTPKPINKEQPAPVAAPEPQTYQPSAQKTAPTAQTAPTETINHDGTPDPDWLNTLFNESDLEPYTPPTPKEPQKKQAPEPVIEAETDSDLAPWELELAELEEQFTTGNLPQEPVFSERLKAPQNEEKSPSKQEKNQATEFSASKTDPEPDYMQALHSLAQDISKQDSLSDSEYASKESIKQLAAEYSLASLTEADQATAPSKSRWGWLWGMGILLAIAALIAQISMAFFEQGSRSPEFRGVYRVACSYLGCTLPAFEDISAISIEHVRVQSHPTEANTLQVNAIMTNTSHYAQPMPKLALEFYDLNGKPVAARLFAPQNYLHRDFLDITYMPPSTPIHIVIPIQDPGARAVTHQIKAYSSDTRSY</sequence>
<feature type="region of interest" description="Disordered" evidence="1">
    <location>
        <begin position="166"/>
        <end position="194"/>
    </location>
</feature>
<accession>A0ABW4B5D2</accession>
<dbReference type="RefSeq" id="WP_377369276.1">
    <property type="nucleotide sequence ID" value="NZ_JBHTMN010000018.1"/>
</dbReference>
<evidence type="ECO:0000256" key="1">
    <source>
        <dbReference type="SAM" id="MobiDB-lite"/>
    </source>
</evidence>
<evidence type="ECO:0000313" key="5">
    <source>
        <dbReference type="Proteomes" id="UP001597059"/>
    </source>
</evidence>